<proteinExistence type="inferred from homology"/>
<gene>
    <name evidence="4 8" type="primary">mutL</name>
    <name evidence="8" type="ORF">KDA27_10315</name>
</gene>
<sequence length="693" mass="75180">MTRPRVQRLDPGVVSKIAAGEMILRPLSVAKELLENSLDANARRIEVELGDRPDASISVSDDGIGMTPEDLELALETHATSKLRSEEDLLRVGSLGFRGEAIPSIGRVSRMEIRTSPDDSGLGHRAVVEGGDLQAFEPCSRSRGTTVRADDLFFNSPVRKRFLKSASAEARAIKKMVEVYSLAHPGVHFRLTNRGESVLDLSPVSGLADRIVQLHGPKMLEKLLPVEERAPSYYAFGFVGVPELARAGTQHQTFLVNGRWVSAPWLVASVRQAFGDLLPPSKNPWAVMLLGLDPGRIDVNVHPTKREIRFLDESELFGWLTRIVRQQAQSLVPTWNLDRADKGGGWSRPRTVEGGGASLFGGGGDGRGEVGGRGGGRGHEGGGADVSGAYGPNTGASQARSDYRPNMGPLLDDLYRGPNIDAGSDAAGGAVAEGSALKWDEDSLPWETPSGAASGEPIRSGAGAPADAPPGSGADTSEGISSAIDARFRENTLSDADTRPAVGTERPSVLWQLHRRYILVQTETGMLIVDQHAAHERILYEKFVAQLEAGAGPTQQLLTPIPVSLEPEEMDLFERFSGDFGALGLDVSEFGKDTVLLQGVPVLWSRDPEQHFRDVLADLSDRPSRRLQERREHLAASFACRSAIKSGRPLARDEMERLIRDLFRTSVPHGDPHGRPTYIEVDLYDLDGRFGRH</sequence>
<dbReference type="EMBL" id="JAGQHS010000045">
    <property type="protein sequence ID" value="MCA9756187.1"/>
    <property type="molecule type" value="Genomic_DNA"/>
</dbReference>
<dbReference type="InterPro" id="IPR038973">
    <property type="entry name" value="MutL/Mlh/Pms-like"/>
</dbReference>
<comment type="similarity">
    <text evidence="1 4">Belongs to the DNA mismatch repair MutL/HexB family.</text>
</comment>
<reference evidence="8" key="2">
    <citation type="journal article" date="2021" name="Microbiome">
        <title>Successional dynamics and alternative stable states in a saline activated sludge microbial community over 9 years.</title>
        <authorList>
            <person name="Wang Y."/>
            <person name="Ye J."/>
            <person name="Ju F."/>
            <person name="Liu L."/>
            <person name="Boyd J.A."/>
            <person name="Deng Y."/>
            <person name="Parks D.H."/>
            <person name="Jiang X."/>
            <person name="Yin X."/>
            <person name="Woodcroft B.J."/>
            <person name="Tyson G.W."/>
            <person name="Hugenholtz P."/>
            <person name="Polz M.F."/>
            <person name="Zhang T."/>
        </authorList>
    </citation>
    <scope>NUCLEOTIDE SEQUENCE</scope>
    <source>
        <strain evidence="8">HKST-UBA02</strain>
    </source>
</reference>
<dbReference type="Pfam" id="PF13589">
    <property type="entry name" value="HATPase_c_3"/>
    <property type="match status" value="1"/>
</dbReference>
<protein>
    <recommendedName>
        <fullName evidence="4">DNA mismatch repair protein MutL</fullName>
    </recommendedName>
</protein>
<dbReference type="GO" id="GO:0004519">
    <property type="term" value="F:endonuclease activity"/>
    <property type="evidence" value="ECO:0007669"/>
    <property type="project" value="UniProtKB-KW"/>
</dbReference>
<dbReference type="InterPro" id="IPR020667">
    <property type="entry name" value="DNA_mismatch_repair_MutL"/>
</dbReference>
<dbReference type="CDD" id="cd16926">
    <property type="entry name" value="HATPase_MutL-MLH-PMS-like"/>
    <property type="match status" value="1"/>
</dbReference>
<keyword evidence="3 4" id="KW-0234">DNA repair</keyword>
<keyword evidence="2 4" id="KW-0227">DNA damage</keyword>
<keyword evidence="8" id="KW-0540">Nuclease</keyword>
<dbReference type="GO" id="GO:0030983">
    <property type="term" value="F:mismatched DNA binding"/>
    <property type="evidence" value="ECO:0007669"/>
    <property type="project" value="InterPro"/>
</dbReference>
<dbReference type="InterPro" id="IPR037198">
    <property type="entry name" value="MutL_C_sf"/>
</dbReference>
<dbReference type="Pfam" id="PF08676">
    <property type="entry name" value="MutL_C"/>
    <property type="match status" value="1"/>
</dbReference>
<feature type="region of interest" description="Disordered" evidence="5">
    <location>
        <begin position="342"/>
        <end position="410"/>
    </location>
</feature>
<dbReference type="PANTHER" id="PTHR10073:SF12">
    <property type="entry name" value="DNA MISMATCH REPAIR PROTEIN MLH1"/>
    <property type="match status" value="1"/>
</dbReference>
<organism evidence="8 9">
    <name type="scientific">Eiseniibacteriota bacterium</name>
    <dbReference type="NCBI Taxonomy" id="2212470"/>
    <lineage>
        <taxon>Bacteria</taxon>
        <taxon>Candidatus Eiseniibacteriota</taxon>
    </lineage>
</organism>
<dbReference type="Gene3D" id="3.30.1540.20">
    <property type="entry name" value="MutL, C-terminal domain, dimerisation subdomain"/>
    <property type="match status" value="1"/>
</dbReference>
<evidence type="ECO:0000256" key="2">
    <source>
        <dbReference type="ARBA" id="ARBA00022763"/>
    </source>
</evidence>
<dbReference type="Gene3D" id="3.30.565.10">
    <property type="entry name" value="Histidine kinase-like ATPase, C-terminal domain"/>
    <property type="match status" value="1"/>
</dbReference>
<dbReference type="InterPro" id="IPR014790">
    <property type="entry name" value="MutL_C"/>
</dbReference>
<dbReference type="SMART" id="SM01340">
    <property type="entry name" value="DNA_mis_repair"/>
    <property type="match status" value="1"/>
</dbReference>
<dbReference type="Pfam" id="PF01119">
    <property type="entry name" value="DNA_mis_repair"/>
    <property type="match status" value="1"/>
</dbReference>
<dbReference type="Proteomes" id="UP000739538">
    <property type="component" value="Unassembled WGS sequence"/>
</dbReference>
<dbReference type="SUPFAM" id="SSF55874">
    <property type="entry name" value="ATPase domain of HSP90 chaperone/DNA topoisomerase II/histidine kinase"/>
    <property type="match status" value="1"/>
</dbReference>
<feature type="region of interest" description="Disordered" evidence="5">
    <location>
        <begin position="438"/>
        <end position="479"/>
    </location>
</feature>
<dbReference type="GO" id="GO:0140664">
    <property type="term" value="F:ATP-dependent DNA damage sensor activity"/>
    <property type="evidence" value="ECO:0007669"/>
    <property type="project" value="InterPro"/>
</dbReference>
<accession>A0A956SD48</accession>
<comment type="function">
    <text evidence="4">This protein is involved in the repair of mismatches in DNA. It is required for dam-dependent methyl-directed DNA mismatch repair. May act as a 'molecular matchmaker', a protein that promotes the formation of a stable complex between two or more DNA-binding proteins in an ATP-dependent manner without itself being part of a final effector complex.</text>
</comment>
<evidence type="ECO:0000256" key="5">
    <source>
        <dbReference type="SAM" id="MobiDB-lite"/>
    </source>
</evidence>
<dbReference type="InterPro" id="IPR013507">
    <property type="entry name" value="DNA_mismatch_S5_2-like"/>
</dbReference>
<dbReference type="SUPFAM" id="SSF54211">
    <property type="entry name" value="Ribosomal protein S5 domain 2-like"/>
    <property type="match status" value="1"/>
</dbReference>
<dbReference type="SMART" id="SM00853">
    <property type="entry name" value="MutL_C"/>
    <property type="match status" value="1"/>
</dbReference>
<dbReference type="AlphaFoldDB" id="A0A956SD48"/>
<dbReference type="InterPro" id="IPR036890">
    <property type="entry name" value="HATPase_C_sf"/>
</dbReference>
<dbReference type="NCBIfam" id="TIGR00585">
    <property type="entry name" value="mutl"/>
    <property type="match status" value="1"/>
</dbReference>
<dbReference type="GO" id="GO:0032300">
    <property type="term" value="C:mismatch repair complex"/>
    <property type="evidence" value="ECO:0007669"/>
    <property type="project" value="InterPro"/>
</dbReference>
<feature type="compositionally biased region" description="Low complexity" evidence="5">
    <location>
        <begin position="460"/>
        <end position="475"/>
    </location>
</feature>
<name>A0A956SD48_UNCEI</name>
<reference evidence="8" key="1">
    <citation type="submission" date="2020-04" db="EMBL/GenBank/DDBJ databases">
        <authorList>
            <person name="Zhang T."/>
        </authorList>
    </citation>
    <scope>NUCLEOTIDE SEQUENCE</scope>
    <source>
        <strain evidence="8">HKST-UBA02</strain>
    </source>
</reference>
<evidence type="ECO:0000256" key="3">
    <source>
        <dbReference type="ARBA" id="ARBA00023204"/>
    </source>
</evidence>
<dbReference type="SUPFAM" id="SSF118116">
    <property type="entry name" value="DNA mismatch repair protein MutL"/>
    <property type="match status" value="1"/>
</dbReference>
<dbReference type="InterPro" id="IPR002099">
    <property type="entry name" value="MutL/Mlh/PMS"/>
</dbReference>
<evidence type="ECO:0000256" key="1">
    <source>
        <dbReference type="ARBA" id="ARBA00006082"/>
    </source>
</evidence>
<dbReference type="InterPro" id="IPR042121">
    <property type="entry name" value="MutL_C_regsub"/>
</dbReference>
<dbReference type="Gene3D" id="3.30.1370.100">
    <property type="entry name" value="MutL, C-terminal domain, regulatory subdomain"/>
    <property type="match status" value="1"/>
</dbReference>
<comment type="caution">
    <text evidence="8">The sequence shown here is derived from an EMBL/GenBank/DDBJ whole genome shotgun (WGS) entry which is preliminary data.</text>
</comment>
<dbReference type="HAMAP" id="MF_00149">
    <property type="entry name" value="DNA_mis_repair"/>
    <property type="match status" value="1"/>
</dbReference>
<dbReference type="GO" id="GO:0016887">
    <property type="term" value="F:ATP hydrolysis activity"/>
    <property type="evidence" value="ECO:0007669"/>
    <property type="project" value="InterPro"/>
</dbReference>
<feature type="domain" description="MutL C-terminal dimerisation" evidence="6">
    <location>
        <begin position="509"/>
        <end position="650"/>
    </location>
</feature>
<dbReference type="GO" id="GO:0005524">
    <property type="term" value="F:ATP binding"/>
    <property type="evidence" value="ECO:0007669"/>
    <property type="project" value="InterPro"/>
</dbReference>
<feature type="compositionally biased region" description="Gly residues" evidence="5">
    <location>
        <begin position="353"/>
        <end position="376"/>
    </location>
</feature>
<dbReference type="Gene3D" id="3.30.230.10">
    <property type="match status" value="1"/>
</dbReference>
<feature type="domain" description="DNA mismatch repair protein S5" evidence="7">
    <location>
        <begin position="211"/>
        <end position="329"/>
    </location>
</feature>
<dbReference type="InterPro" id="IPR014721">
    <property type="entry name" value="Ribsml_uS5_D2-typ_fold_subgr"/>
</dbReference>
<dbReference type="FunFam" id="3.30.565.10:FF:000003">
    <property type="entry name" value="DNA mismatch repair endonuclease MutL"/>
    <property type="match status" value="1"/>
</dbReference>
<evidence type="ECO:0000313" key="8">
    <source>
        <dbReference type="EMBL" id="MCA9756187.1"/>
    </source>
</evidence>
<dbReference type="CDD" id="cd00782">
    <property type="entry name" value="MutL_Trans"/>
    <property type="match status" value="1"/>
</dbReference>
<dbReference type="InterPro" id="IPR020568">
    <property type="entry name" value="Ribosomal_Su5_D2-typ_SF"/>
</dbReference>
<dbReference type="InterPro" id="IPR042120">
    <property type="entry name" value="MutL_C_dimsub"/>
</dbReference>
<keyword evidence="8" id="KW-0255">Endonuclease</keyword>
<evidence type="ECO:0000259" key="7">
    <source>
        <dbReference type="SMART" id="SM01340"/>
    </source>
</evidence>
<keyword evidence="8" id="KW-0378">Hydrolase</keyword>
<evidence type="ECO:0000313" key="9">
    <source>
        <dbReference type="Proteomes" id="UP000739538"/>
    </source>
</evidence>
<dbReference type="GO" id="GO:0006298">
    <property type="term" value="P:mismatch repair"/>
    <property type="evidence" value="ECO:0007669"/>
    <property type="project" value="UniProtKB-UniRule"/>
</dbReference>
<evidence type="ECO:0000259" key="6">
    <source>
        <dbReference type="SMART" id="SM00853"/>
    </source>
</evidence>
<dbReference type="PANTHER" id="PTHR10073">
    <property type="entry name" value="DNA MISMATCH REPAIR PROTEIN MLH, PMS, MUTL"/>
    <property type="match status" value="1"/>
</dbReference>
<evidence type="ECO:0000256" key="4">
    <source>
        <dbReference type="HAMAP-Rule" id="MF_00149"/>
    </source>
</evidence>